<evidence type="ECO:0000256" key="1">
    <source>
        <dbReference type="ARBA" id="ARBA00004123"/>
    </source>
</evidence>
<feature type="region of interest" description="Disordered" evidence="11">
    <location>
        <begin position="283"/>
        <end position="302"/>
    </location>
</feature>
<keyword evidence="4" id="KW-1017">Isopeptide bond</keyword>
<protein>
    <recommendedName>
        <fullName evidence="12">Zinc-finger domain-containing protein</fullName>
    </recommendedName>
</protein>
<feature type="region of interest" description="Disordered" evidence="11">
    <location>
        <begin position="239"/>
        <end position="267"/>
    </location>
</feature>
<keyword evidence="6" id="KW-0832">Ubl conjugation</keyword>
<feature type="compositionally biased region" description="Basic and acidic residues" evidence="11">
    <location>
        <begin position="65"/>
        <end position="78"/>
    </location>
</feature>
<feature type="compositionally biased region" description="Polar residues" evidence="11">
    <location>
        <begin position="485"/>
        <end position="504"/>
    </location>
</feature>
<evidence type="ECO:0000256" key="6">
    <source>
        <dbReference type="ARBA" id="ARBA00022843"/>
    </source>
</evidence>
<evidence type="ECO:0000313" key="14">
    <source>
        <dbReference type="Proteomes" id="UP000230002"/>
    </source>
</evidence>
<feature type="compositionally biased region" description="Basic and acidic residues" evidence="11">
    <location>
        <begin position="695"/>
        <end position="714"/>
    </location>
</feature>
<evidence type="ECO:0000259" key="12">
    <source>
        <dbReference type="Pfam" id="PF10497"/>
    </source>
</evidence>
<feature type="compositionally biased region" description="Acidic residues" evidence="11">
    <location>
        <begin position="684"/>
        <end position="694"/>
    </location>
</feature>
<feature type="region of interest" description="Disordered" evidence="11">
    <location>
        <begin position="484"/>
        <end position="504"/>
    </location>
</feature>
<keyword evidence="8" id="KW-0804">Transcription</keyword>
<feature type="compositionally biased region" description="Polar residues" evidence="11">
    <location>
        <begin position="105"/>
        <end position="118"/>
    </location>
</feature>
<proteinExistence type="predicted"/>
<feature type="compositionally biased region" description="Basic and acidic residues" evidence="11">
    <location>
        <begin position="824"/>
        <end position="840"/>
    </location>
</feature>
<feature type="compositionally biased region" description="Polar residues" evidence="11">
    <location>
        <begin position="46"/>
        <end position="60"/>
    </location>
</feature>
<feature type="region of interest" description="Disordered" evidence="11">
    <location>
        <begin position="46"/>
        <end position="124"/>
    </location>
</feature>
<feature type="domain" description="Zinc-finger" evidence="12">
    <location>
        <begin position="196"/>
        <end position="228"/>
    </location>
</feature>
<name>A0A2G8SQP7_9APHY</name>
<dbReference type="PANTHER" id="PTHR31169">
    <property type="entry name" value="OS05G0300700 PROTEIN"/>
    <property type="match status" value="1"/>
</dbReference>
<feature type="region of interest" description="Disordered" evidence="11">
    <location>
        <begin position="770"/>
        <end position="840"/>
    </location>
</feature>
<evidence type="ECO:0000256" key="5">
    <source>
        <dbReference type="ARBA" id="ARBA00022553"/>
    </source>
</evidence>
<dbReference type="InterPro" id="IPR040221">
    <property type="entry name" value="CDCA7/CDA7L"/>
</dbReference>
<keyword evidence="9" id="KW-0539">Nucleus</keyword>
<dbReference type="AlphaFoldDB" id="A0A2G8SQP7"/>
<dbReference type="GO" id="GO:0006355">
    <property type="term" value="P:regulation of DNA-templated transcription"/>
    <property type="evidence" value="ECO:0007669"/>
    <property type="project" value="InterPro"/>
</dbReference>
<dbReference type="EMBL" id="AYKW01000002">
    <property type="protein sequence ID" value="PIL35898.1"/>
    <property type="molecule type" value="Genomic_DNA"/>
</dbReference>
<evidence type="ECO:0000313" key="13">
    <source>
        <dbReference type="EMBL" id="PIL35898.1"/>
    </source>
</evidence>
<gene>
    <name evidence="13" type="ORF">GSI_01558</name>
</gene>
<evidence type="ECO:0000256" key="2">
    <source>
        <dbReference type="ARBA" id="ARBA00004496"/>
    </source>
</evidence>
<dbReference type="Pfam" id="PF10497">
    <property type="entry name" value="zf-4CXXC_R1"/>
    <property type="match status" value="1"/>
</dbReference>
<sequence>MHTPASALRRKSQVFVEIPPSPLHSAKSAMVNRAGLQVSTPFKTVATNVDNLPSPSTASASLKRKSPDASHDMPKSNDDPQPPKAKKTKAENPSTKDAPVKKTTKTTNASDGPTTPKSKPSDGTLRCHQCARLVDPSAIAQCTFTRPKGERCTLKYCKACLRNRYQQDIADVKSQSPEGCPDEVKAKHASGTEYIFQCPRCQGECNCRGCRKVMGLPATGDLNLLARKVAKQATNDPVALKTSDGAGPSTALTKLVPPKKTGVPSDKIKDTKAKSKLINSVKTKAAAKPKAGPSRLKPHVLIPPSPYKTGTLVAKKPQVVKKPTPPPKPIPKPLWSLVSTPLTFDGAVERMHIREFLLRFAHLADIARSHLEELEELAASDPYLEAADNDEESDAPQLVGWISEAALRAILIGVLTLLSNDAAESEDHVEDRDADERAGDASALTTAIQQVRGSGAHVSKMWAALETLRSSSSLAFPDALPAPANTLQRSTRTSRNGPNASTSTVISTSQLVPVLAALVEAALRTHAVQDDFERAVGQERDLARAARDLAAAENARHKASKDAILAKDKRQGVRAEQRAEREAHEAALAGVECAHRLAAAECVPRFGPLGRDAEGRVYFAVTPGVVEREAAVELLEGGEGGVRFGRRKGVGEKGERGRMRFWSWFVAVWGRRPEGALVAKSEGAEEVAEGEEKEGESVEKVAEEGEKKVDGDDRQAEDEDTEQWWGFWEPEEIAKLAEWLAMRHGINLEKKLVPKSSEDTTILGVTEAQKGDKPSKFRGRPSIASSAASSARASFANVSDSEDDFEDERERDEDDEGVDDDGDVLMRVDAHGEPVPTKRDLRKLAQGLKEYSELLAWRIKRASKDGPGKDTEKKAGTEEKDNGKGKGKAVESPLAEGIAPTTFYGKK</sequence>
<dbReference type="OrthoDB" id="298344at2759"/>
<keyword evidence="5" id="KW-0597">Phosphoprotein</keyword>
<evidence type="ECO:0000256" key="11">
    <source>
        <dbReference type="SAM" id="MobiDB-lite"/>
    </source>
</evidence>
<feature type="compositionally biased region" description="Basic and acidic residues" evidence="11">
    <location>
        <begin position="862"/>
        <end position="884"/>
    </location>
</feature>
<dbReference type="InterPro" id="IPR018866">
    <property type="entry name" value="Znf-4CXXC_R1"/>
</dbReference>
<dbReference type="GO" id="GO:0005737">
    <property type="term" value="C:cytoplasm"/>
    <property type="evidence" value="ECO:0007669"/>
    <property type="project" value="UniProtKB-SubCell"/>
</dbReference>
<evidence type="ECO:0000256" key="10">
    <source>
        <dbReference type="SAM" id="Coils"/>
    </source>
</evidence>
<feature type="coiled-coil region" evidence="10">
    <location>
        <begin position="535"/>
        <end position="562"/>
    </location>
</feature>
<evidence type="ECO:0000256" key="4">
    <source>
        <dbReference type="ARBA" id="ARBA00022499"/>
    </source>
</evidence>
<accession>A0A2G8SQP7</accession>
<reference evidence="13 14" key="1">
    <citation type="journal article" date="2015" name="Sci. Rep.">
        <title>Chromosome-level genome map provides insights into diverse defense mechanisms in the medicinal fungus Ganoderma sinense.</title>
        <authorList>
            <person name="Zhu Y."/>
            <person name="Xu J."/>
            <person name="Sun C."/>
            <person name="Zhou S."/>
            <person name="Xu H."/>
            <person name="Nelson D.R."/>
            <person name="Qian J."/>
            <person name="Song J."/>
            <person name="Luo H."/>
            <person name="Xiang L."/>
            <person name="Li Y."/>
            <person name="Xu Z."/>
            <person name="Ji A."/>
            <person name="Wang L."/>
            <person name="Lu S."/>
            <person name="Hayward A."/>
            <person name="Sun W."/>
            <person name="Li X."/>
            <person name="Schwartz D.C."/>
            <person name="Wang Y."/>
            <person name="Chen S."/>
        </authorList>
    </citation>
    <scope>NUCLEOTIDE SEQUENCE [LARGE SCALE GENOMIC DNA]</scope>
    <source>
        <strain evidence="13 14">ZZ0214-1</strain>
    </source>
</reference>
<dbReference type="GO" id="GO:0005634">
    <property type="term" value="C:nucleus"/>
    <property type="evidence" value="ECO:0007669"/>
    <property type="project" value="UniProtKB-SubCell"/>
</dbReference>
<keyword evidence="14" id="KW-1185">Reference proteome</keyword>
<dbReference type="PANTHER" id="PTHR31169:SF8">
    <property type="entry name" value="ZINC-FINGER DOMAIN OF MONOAMINE-OXIDASE A REPRESSOR R1 PROTEIN"/>
    <property type="match status" value="1"/>
</dbReference>
<evidence type="ECO:0000256" key="7">
    <source>
        <dbReference type="ARBA" id="ARBA00023015"/>
    </source>
</evidence>
<dbReference type="STRING" id="1077348.A0A2G8SQP7"/>
<feature type="region of interest" description="Disordered" evidence="11">
    <location>
        <begin position="860"/>
        <end position="907"/>
    </location>
</feature>
<feature type="compositionally biased region" description="Low complexity" evidence="11">
    <location>
        <begin position="782"/>
        <end position="799"/>
    </location>
</feature>
<dbReference type="Proteomes" id="UP000230002">
    <property type="component" value="Unassembled WGS sequence"/>
</dbReference>
<comment type="subcellular location">
    <subcellularLocation>
        <location evidence="2">Cytoplasm</location>
    </subcellularLocation>
    <subcellularLocation>
        <location evidence="1">Nucleus</location>
    </subcellularLocation>
</comment>
<evidence type="ECO:0000256" key="9">
    <source>
        <dbReference type="ARBA" id="ARBA00023242"/>
    </source>
</evidence>
<keyword evidence="7" id="KW-0805">Transcription regulation</keyword>
<feature type="compositionally biased region" description="Acidic residues" evidence="11">
    <location>
        <begin position="800"/>
        <end position="823"/>
    </location>
</feature>
<keyword evidence="10" id="KW-0175">Coiled coil</keyword>
<comment type="caution">
    <text evidence="13">The sequence shown here is derived from an EMBL/GenBank/DDBJ whole genome shotgun (WGS) entry which is preliminary data.</text>
</comment>
<evidence type="ECO:0000256" key="8">
    <source>
        <dbReference type="ARBA" id="ARBA00023163"/>
    </source>
</evidence>
<evidence type="ECO:0000256" key="3">
    <source>
        <dbReference type="ARBA" id="ARBA00022490"/>
    </source>
</evidence>
<organism evidence="13 14">
    <name type="scientific">Ganoderma sinense ZZ0214-1</name>
    <dbReference type="NCBI Taxonomy" id="1077348"/>
    <lineage>
        <taxon>Eukaryota</taxon>
        <taxon>Fungi</taxon>
        <taxon>Dikarya</taxon>
        <taxon>Basidiomycota</taxon>
        <taxon>Agaricomycotina</taxon>
        <taxon>Agaricomycetes</taxon>
        <taxon>Polyporales</taxon>
        <taxon>Polyporaceae</taxon>
        <taxon>Ganoderma</taxon>
    </lineage>
</organism>
<keyword evidence="3" id="KW-0963">Cytoplasm</keyword>
<feature type="region of interest" description="Disordered" evidence="11">
    <location>
        <begin position="680"/>
        <end position="722"/>
    </location>
</feature>